<evidence type="ECO:0000256" key="1">
    <source>
        <dbReference type="SAM" id="MobiDB-lite"/>
    </source>
</evidence>
<organism evidence="3">
    <name type="scientific">Octactis speculum</name>
    <dbReference type="NCBI Taxonomy" id="3111310"/>
    <lineage>
        <taxon>Eukaryota</taxon>
        <taxon>Sar</taxon>
        <taxon>Stramenopiles</taxon>
        <taxon>Ochrophyta</taxon>
        <taxon>Dictyochophyceae</taxon>
        <taxon>Dictyochales</taxon>
        <taxon>Dictyochaceae</taxon>
        <taxon>Octactis</taxon>
    </lineage>
</organism>
<feature type="domain" description="Xaa-Pro dipeptidyl-peptidase C-terminal" evidence="2">
    <location>
        <begin position="22"/>
        <end position="233"/>
    </location>
</feature>
<dbReference type="AlphaFoldDB" id="A0A7S2GJ88"/>
<dbReference type="InterPro" id="IPR005674">
    <property type="entry name" value="CocE/Ser_esterase"/>
</dbReference>
<sequence>MINTGTWFNFESWPPVDASPTKLFLTQNKHLGTGQLSWSQSPHQRIAPHTSYSNNKGGGSLSYVYDPRRPTPSRGGPSFNVLNSGRCWQFPIERRSDVIVLSTAPLAEDLHVVGNVSLVAFVRCEKKCSIDIVGRLCSVTSWGLSTNVCEGLTRVKQSEMMAAAEGEGGTGWWCKVTVELNPTAVTFIRGSRIRLQVCSGAHPRWMRNLGGSGELTDLHKEVLTPSAGPIRVELCTDSNHGSHLNISTLPVTIAG</sequence>
<protein>
    <recommendedName>
        <fullName evidence="2">Xaa-Pro dipeptidyl-peptidase C-terminal domain-containing protein</fullName>
    </recommendedName>
</protein>
<dbReference type="Gene3D" id="2.60.120.260">
    <property type="entry name" value="Galactose-binding domain-like"/>
    <property type="match status" value="1"/>
</dbReference>
<evidence type="ECO:0000259" key="2">
    <source>
        <dbReference type="SMART" id="SM00939"/>
    </source>
</evidence>
<gene>
    <name evidence="3" type="ORF">DSPE1174_LOCUS21996</name>
</gene>
<dbReference type="InterPro" id="IPR013736">
    <property type="entry name" value="Xaa-Pro_dipept_C"/>
</dbReference>
<dbReference type="InterPro" id="IPR008979">
    <property type="entry name" value="Galactose-bd-like_sf"/>
</dbReference>
<dbReference type="Pfam" id="PF08530">
    <property type="entry name" value="PepX_C"/>
    <property type="match status" value="1"/>
</dbReference>
<evidence type="ECO:0000313" key="3">
    <source>
        <dbReference type="EMBL" id="CAD9453247.1"/>
    </source>
</evidence>
<dbReference type="EMBL" id="HBGS01042688">
    <property type="protein sequence ID" value="CAD9453247.1"/>
    <property type="molecule type" value="Transcribed_RNA"/>
</dbReference>
<dbReference type="SMART" id="SM00939">
    <property type="entry name" value="PepX_C"/>
    <property type="match status" value="1"/>
</dbReference>
<proteinExistence type="predicted"/>
<dbReference type="SUPFAM" id="SSF49785">
    <property type="entry name" value="Galactose-binding domain-like"/>
    <property type="match status" value="1"/>
</dbReference>
<dbReference type="NCBIfam" id="TIGR00976">
    <property type="entry name" value="CocE_NonD"/>
    <property type="match status" value="1"/>
</dbReference>
<feature type="region of interest" description="Disordered" evidence="1">
    <location>
        <begin position="36"/>
        <end position="60"/>
    </location>
</feature>
<reference evidence="3" key="1">
    <citation type="submission" date="2021-01" db="EMBL/GenBank/DDBJ databases">
        <authorList>
            <person name="Corre E."/>
            <person name="Pelletier E."/>
            <person name="Niang G."/>
            <person name="Scheremetjew M."/>
            <person name="Finn R."/>
            <person name="Kale V."/>
            <person name="Holt S."/>
            <person name="Cochrane G."/>
            <person name="Meng A."/>
            <person name="Brown T."/>
            <person name="Cohen L."/>
        </authorList>
    </citation>
    <scope>NUCLEOTIDE SEQUENCE</scope>
    <source>
        <strain evidence="3">CCMP1381</strain>
    </source>
</reference>
<name>A0A7S2GJ88_9STRA</name>
<dbReference type="GO" id="GO:0008239">
    <property type="term" value="F:dipeptidyl-peptidase activity"/>
    <property type="evidence" value="ECO:0007669"/>
    <property type="project" value="InterPro"/>
</dbReference>
<accession>A0A7S2GJ88</accession>